<feature type="region of interest" description="Disordered" evidence="1">
    <location>
        <begin position="180"/>
        <end position="219"/>
    </location>
</feature>
<gene>
    <name evidence="4" type="primary">LOC107028406</name>
</gene>
<feature type="compositionally biased region" description="Low complexity" evidence="1">
    <location>
        <begin position="198"/>
        <end position="217"/>
    </location>
</feature>
<dbReference type="InterPro" id="IPR005162">
    <property type="entry name" value="Retrotrans_gag_dom"/>
</dbReference>
<accession>A0ABM1HFU0</accession>
<proteinExistence type="predicted"/>
<reference evidence="3" key="1">
    <citation type="journal article" date="2014" name="Nat. Genet.">
        <title>The genome of the stress-tolerant wild tomato species Solanum pennellii.</title>
        <authorList>
            <person name="Bolger A."/>
            <person name="Scossa F."/>
            <person name="Bolger M.E."/>
            <person name="Lanz C."/>
            <person name="Maumus F."/>
            <person name="Tohge T."/>
            <person name="Quesneville H."/>
            <person name="Alseekh S."/>
            <person name="Sorensen I."/>
            <person name="Lichtenstein G."/>
            <person name="Fich E.A."/>
            <person name="Conte M."/>
            <person name="Keller H."/>
            <person name="Schneeberger K."/>
            <person name="Schwacke R."/>
            <person name="Ofner I."/>
            <person name="Vrebalov J."/>
            <person name="Xu Y."/>
            <person name="Osorio S."/>
            <person name="Aflitos S.A."/>
            <person name="Schijlen E."/>
            <person name="Jimenez-Gomez J.M."/>
            <person name="Ryngajllo M."/>
            <person name="Kimura S."/>
            <person name="Kumar R."/>
            <person name="Koenig D."/>
            <person name="Headland L.R."/>
            <person name="Maloof J.N."/>
            <person name="Sinha N."/>
            <person name="van Ham R.C."/>
            <person name="Lankhorst R.K."/>
            <person name="Mao L."/>
            <person name="Vogel A."/>
            <person name="Arsova B."/>
            <person name="Panstruga R."/>
            <person name="Fei Z."/>
            <person name="Rose J.K."/>
            <person name="Zamir D."/>
            <person name="Carrari F."/>
            <person name="Giovannoni J.J."/>
            <person name="Weigel D."/>
            <person name="Usadel B."/>
            <person name="Fernie A.R."/>
        </authorList>
    </citation>
    <scope>NUCLEOTIDE SEQUENCE [LARGE SCALE GENOMIC DNA]</scope>
    <source>
        <strain evidence="3">cv. LA0716</strain>
    </source>
</reference>
<feature type="compositionally biased region" description="Polar residues" evidence="1">
    <location>
        <begin position="187"/>
        <end position="197"/>
    </location>
</feature>
<dbReference type="PANTHER" id="PTHR34222">
    <property type="entry name" value="GAG_PRE-INTEGRS DOMAIN-CONTAINING PROTEIN"/>
    <property type="match status" value="1"/>
</dbReference>
<sequence>MYASNARRVWDDFKERFDKSNLTRVYQLWTDVASLKQGTDSVTDYYSKLRDLWDEFDVLVPFPSCECAEAKSYTNHLHQQRLLMFLMGLNETYSHVRSDILLKSEAPSVNQAYSIVVQEESQRMLGVVDSYKEPLTMLAGRGQNYKGKKPLLDTPCEICGFRNHLTVDCYRLVGYPSDFKSKRKPPQTGSNTSSSHHNGASAGRSGNSSHTSTGTSNFRSYANNAAADKEDKSHNNLSSQECQANLTGNMSLPRSQCVHEWIIDSGATHHVTSCKSLLHDLKQ</sequence>
<name>A0ABM1HFU0_SOLPN</name>
<feature type="domain" description="Retrotransposon gag" evidence="2">
    <location>
        <begin position="7"/>
        <end position="90"/>
    </location>
</feature>
<dbReference type="Pfam" id="PF03732">
    <property type="entry name" value="Retrotrans_gag"/>
    <property type="match status" value="1"/>
</dbReference>
<reference evidence="4" key="2">
    <citation type="submission" date="2025-08" db="UniProtKB">
        <authorList>
            <consortium name="RefSeq"/>
        </authorList>
    </citation>
    <scope>IDENTIFICATION</scope>
</reference>
<dbReference type="PANTHER" id="PTHR34222:SF77">
    <property type="entry name" value="CCHC-TYPE DOMAIN-CONTAINING PROTEIN"/>
    <property type="match status" value="1"/>
</dbReference>
<evidence type="ECO:0000313" key="3">
    <source>
        <dbReference type="Proteomes" id="UP000694930"/>
    </source>
</evidence>
<evidence type="ECO:0000259" key="2">
    <source>
        <dbReference type="Pfam" id="PF03732"/>
    </source>
</evidence>
<evidence type="ECO:0000313" key="4">
    <source>
        <dbReference type="RefSeq" id="XP_015084948.2"/>
    </source>
</evidence>
<dbReference type="Proteomes" id="UP000694930">
    <property type="component" value="Chromosome 8"/>
</dbReference>
<evidence type="ECO:0000256" key="1">
    <source>
        <dbReference type="SAM" id="MobiDB-lite"/>
    </source>
</evidence>
<keyword evidence="3" id="KW-1185">Reference proteome</keyword>
<organism evidence="3 4">
    <name type="scientific">Solanum pennellii</name>
    <name type="common">Tomato</name>
    <name type="synonym">Lycopersicon pennellii</name>
    <dbReference type="NCBI Taxonomy" id="28526"/>
    <lineage>
        <taxon>Eukaryota</taxon>
        <taxon>Viridiplantae</taxon>
        <taxon>Streptophyta</taxon>
        <taxon>Embryophyta</taxon>
        <taxon>Tracheophyta</taxon>
        <taxon>Spermatophyta</taxon>
        <taxon>Magnoliopsida</taxon>
        <taxon>eudicotyledons</taxon>
        <taxon>Gunneridae</taxon>
        <taxon>Pentapetalae</taxon>
        <taxon>asterids</taxon>
        <taxon>lamiids</taxon>
        <taxon>Solanales</taxon>
        <taxon>Solanaceae</taxon>
        <taxon>Solanoideae</taxon>
        <taxon>Solaneae</taxon>
        <taxon>Solanum</taxon>
        <taxon>Solanum subgen. Lycopersicon</taxon>
    </lineage>
</organism>
<dbReference type="RefSeq" id="XP_015084948.2">
    <property type="nucleotide sequence ID" value="XM_015229462.2"/>
</dbReference>
<protein>
    <submittedName>
        <fullName evidence="4">Uncharacterized protein LOC107028406</fullName>
    </submittedName>
</protein>
<dbReference type="GeneID" id="107028406"/>